<dbReference type="EMBL" id="RBNH01000013">
    <property type="protein sequence ID" value="RKO22382.1"/>
    <property type="molecule type" value="Genomic_DNA"/>
</dbReference>
<evidence type="ECO:0000313" key="2">
    <source>
        <dbReference type="Proteomes" id="UP000273159"/>
    </source>
</evidence>
<name>A0A3B0FL37_PSEPS</name>
<gene>
    <name evidence="1" type="ORF">D7Z96_14370</name>
</gene>
<proteinExistence type="predicted"/>
<dbReference type="OMA" id="AETQQWE"/>
<dbReference type="AlphaFoldDB" id="A0A3B0FL37"/>
<comment type="caution">
    <text evidence="1">The sequence shown here is derived from an EMBL/GenBank/DDBJ whole genome shotgun (WGS) entry which is preliminary data.</text>
</comment>
<organism evidence="1 2">
    <name type="scientific">Pseudarthrobacter phenanthrenivorans</name>
    <name type="common">Arthrobacter phenanthrenivorans</name>
    <dbReference type="NCBI Taxonomy" id="361575"/>
    <lineage>
        <taxon>Bacteria</taxon>
        <taxon>Bacillati</taxon>
        <taxon>Actinomycetota</taxon>
        <taxon>Actinomycetes</taxon>
        <taxon>Micrococcales</taxon>
        <taxon>Micrococcaceae</taxon>
        <taxon>Pseudarthrobacter</taxon>
    </lineage>
</organism>
<evidence type="ECO:0000313" key="1">
    <source>
        <dbReference type="EMBL" id="RKO22382.1"/>
    </source>
</evidence>
<reference evidence="2" key="2">
    <citation type="submission" date="2018-10" db="EMBL/GenBank/DDBJ databases">
        <authorList>
            <person name="Wang Y."/>
            <person name="Wang J."/>
            <person name="Yang X."/>
            <person name="Wang Z."/>
            <person name="Huang Y."/>
        </authorList>
    </citation>
    <scope>NUCLEOTIDE SEQUENCE [LARGE SCALE GENOMIC DNA]</scope>
    <source>
        <strain evidence="2">J015</strain>
    </source>
</reference>
<dbReference type="RefSeq" id="WP_013599728.1">
    <property type="nucleotide sequence ID" value="NZ_RBNH01000013.1"/>
</dbReference>
<sequence length="80" mass="9214">MGKANAKRKENGSQRFMRATGKLRAIFGPANRSSLVHDMTEENRRLLAQREAETQQWETITRPDGSTYVVPRNPEDRSLR</sequence>
<accession>A0A3B0FL37</accession>
<reference evidence="1 2" key="1">
    <citation type="submission" date="2018-10" db="EMBL/GenBank/DDBJ databases">
        <title>Genome-guide identification and characterization of bacteria that degrade polycyclic aromatic hydrocarbons and resist hexavalent chromium simultaneously.</title>
        <authorList>
            <person name="Feng H."/>
        </authorList>
    </citation>
    <scope>NUCLEOTIDE SEQUENCE [LARGE SCALE GENOMIC DNA]</scope>
    <source>
        <strain evidence="1 2">J015</strain>
    </source>
</reference>
<dbReference type="Proteomes" id="UP000273159">
    <property type="component" value="Unassembled WGS sequence"/>
</dbReference>
<protein>
    <submittedName>
        <fullName evidence="1">Uncharacterized protein</fullName>
    </submittedName>
</protein>